<keyword evidence="2 4" id="KW-0238">DNA-binding</keyword>
<keyword evidence="3" id="KW-0804">Transcription</keyword>
<dbReference type="PROSITE" id="PS50977">
    <property type="entry name" value="HTH_TETR_2"/>
    <property type="match status" value="1"/>
</dbReference>
<organism evidence="7 8">
    <name type="scientific">Dictyobacter aurantiacus</name>
    <dbReference type="NCBI Taxonomy" id="1936993"/>
    <lineage>
        <taxon>Bacteria</taxon>
        <taxon>Bacillati</taxon>
        <taxon>Chloroflexota</taxon>
        <taxon>Ktedonobacteria</taxon>
        <taxon>Ktedonobacterales</taxon>
        <taxon>Dictyobacteraceae</taxon>
        <taxon>Dictyobacter</taxon>
    </lineage>
</organism>
<dbReference type="PRINTS" id="PR00455">
    <property type="entry name" value="HTHTETR"/>
</dbReference>
<reference evidence="8" key="1">
    <citation type="submission" date="2018-12" db="EMBL/GenBank/DDBJ databases">
        <title>Tengunoibacter tsumagoiensis gen. nov., sp. nov., Dictyobacter kobayashii sp. nov., D. alpinus sp. nov., and D. joshuensis sp. nov. and description of Dictyobacteraceae fam. nov. within the order Ktedonobacterales isolated from Tengu-no-mugimeshi.</title>
        <authorList>
            <person name="Wang C.M."/>
            <person name="Zheng Y."/>
            <person name="Sakai Y."/>
            <person name="Toyoda A."/>
            <person name="Minakuchi Y."/>
            <person name="Abe K."/>
            <person name="Yokota A."/>
            <person name="Yabe S."/>
        </authorList>
    </citation>
    <scope>NUCLEOTIDE SEQUENCE [LARGE SCALE GENOMIC DNA]</scope>
    <source>
        <strain evidence="8">S-27</strain>
    </source>
</reference>
<feature type="region of interest" description="Disordered" evidence="5">
    <location>
        <begin position="198"/>
        <end position="221"/>
    </location>
</feature>
<dbReference type="InterPro" id="IPR009057">
    <property type="entry name" value="Homeodomain-like_sf"/>
</dbReference>
<evidence type="ECO:0000256" key="5">
    <source>
        <dbReference type="SAM" id="MobiDB-lite"/>
    </source>
</evidence>
<dbReference type="Gene3D" id="1.10.357.10">
    <property type="entry name" value="Tetracycline Repressor, domain 2"/>
    <property type="match status" value="1"/>
</dbReference>
<evidence type="ECO:0000256" key="2">
    <source>
        <dbReference type="ARBA" id="ARBA00023125"/>
    </source>
</evidence>
<comment type="caution">
    <text evidence="7">The sequence shown here is derived from an EMBL/GenBank/DDBJ whole genome shotgun (WGS) entry which is preliminary data.</text>
</comment>
<dbReference type="PROSITE" id="PS01081">
    <property type="entry name" value="HTH_TETR_1"/>
    <property type="match status" value="1"/>
</dbReference>
<dbReference type="SUPFAM" id="SSF46689">
    <property type="entry name" value="Homeodomain-like"/>
    <property type="match status" value="1"/>
</dbReference>
<dbReference type="InterPro" id="IPR050109">
    <property type="entry name" value="HTH-type_TetR-like_transc_reg"/>
</dbReference>
<dbReference type="EMBL" id="BIFQ01000002">
    <property type="protein sequence ID" value="GCE09442.1"/>
    <property type="molecule type" value="Genomic_DNA"/>
</dbReference>
<dbReference type="AlphaFoldDB" id="A0A401ZRK9"/>
<evidence type="ECO:0000256" key="3">
    <source>
        <dbReference type="ARBA" id="ARBA00023163"/>
    </source>
</evidence>
<dbReference type="Proteomes" id="UP000287224">
    <property type="component" value="Unassembled WGS sequence"/>
</dbReference>
<accession>A0A401ZRK9</accession>
<evidence type="ECO:0000256" key="1">
    <source>
        <dbReference type="ARBA" id="ARBA00023015"/>
    </source>
</evidence>
<evidence type="ECO:0000256" key="4">
    <source>
        <dbReference type="PROSITE-ProRule" id="PRU00335"/>
    </source>
</evidence>
<dbReference type="InterPro" id="IPR023772">
    <property type="entry name" value="DNA-bd_HTH_TetR-type_CS"/>
</dbReference>
<keyword evidence="8" id="KW-1185">Reference proteome</keyword>
<sequence>MIHIMNKQRDYRSPLRQEQAKRTREQILDGLIQTMAQGGLADLSIPAVARVAGVSVPTIYRYFHTKRELIESLGSYIVQKSGLPTVSSLPQNPEELIALIKDVFLRYEGIDEMLRAAAMSELSYEMRQQALPQRLGLIDEALRPVMDRFDEQERIHLRNSIFILTTTATIRAFRDYLNLTPEEAVETVAWAIRALTSSSSQKAVRDATSPPDVSEEKHTSP</sequence>
<name>A0A401ZRK9_9CHLR</name>
<gene>
    <name evidence="7" type="ORF">KDAU_67710</name>
</gene>
<dbReference type="GO" id="GO:0003700">
    <property type="term" value="F:DNA-binding transcription factor activity"/>
    <property type="evidence" value="ECO:0007669"/>
    <property type="project" value="TreeGrafter"/>
</dbReference>
<dbReference type="PANTHER" id="PTHR30055:SF234">
    <property type="entry name" value="HTH-TYPE TRANSCRIPTIONAL REGULATOR BETI"/>
    <property type="match status" value="1"/>
</dbReference>
<proteinExistence type="predicted"/>
<keyword evidence="1" id="KW-0805">Transcription regulation</keyword>
<dbReference type="Pfam" id="PF00440">
    <property type="entry name" value="TetR_N"/>
    <property type="match status" value="1"/>
</dbReference>
<dbReference type="PANTHER" id="PTHR30055">
    <property type="entry name" value="HTH-TYPE TRANSCRIPTIONAL REGULATOR RUTR"/>
    <property type="match status" value="1"/>
</dbReference>
<protein>
    <recommendedName>
        <fullName evidence="6">HTH tetR-type domain-containing protein</fullName>
    </recommendedName>
</protein>
<evidence type="ECO:0000313" key="8">
    <source>
        <dbReference type="Proteomes" id="UP000287224"/>
    </source>
</evidence>
<dbReference type="InterPro" id="IPR001647">
    <property type="entry name" value="HTH_TetR"/>
</dbReference>
<evidence type="ECO:0000259" key="6">
    <source>
        <dbReference type="PROSITE" id="PS50977"/>
    </source>
</evidence>
<feature type="DNA-binding region" description="H-T-H motif" evidence="4">
    <location>
        <begin position="44"/>
        <end position="63"/>
    </location>
</feature>
<evidence type="ECO:0000313" key="7">
    <source>
        <dbReference type="EMBL" id="GCE09442.1"/>
    </source>
</evidence>
<feature type="domain" description="HTH tetR-type" evidence="6">
    <location>
        <begin position="21"/>
        <end position="81"/>
    </location>
</feature>
<dbReference type="GO" id="GO:0000976">
    <property type="term" value="F:transcription cis-regulatory region binding"/>
    <property type="evidence" value="ECO:0007669"/>
    <property type="project" value="TreeGrafter"/>
</dbReference>